<dbReference type="PANTHER" id="PTHR30408:SF13">
    <property type="entry name" value="TYPE I RESTRICTION ENZYME HINDI SPECIFICITY SUBUNIT"/>
    <property type="match status" value="1"/>
</dbReference>
<evidence type="ECO:0000256" key="3">
    <source>
        <dbReference type="SAM" id="MobiDB-lite"/>
    </source>
</evidence>
<evidence type="ECO:0000256" key="1">
    <source>
        <dbReference type="ARBA" id="ARBA00022747"/>
    </source>
</evidence>
<dbReference type="PANTHER" id="PTHR30408">
    <property type="entry name" value="TYPE-1 RESTRICTION ENZYME ECOKI SPECIFICITY PROTEIN"/>
    <property type="match status" value="1"/>
</dbReference>
<dbReference type="InterPro" id="IPR044946">
    <property type="entry name" value="Restrct_endonuc_typeI_TRD_sf"/>
</dbReference>
<keyword evidence="5" id="KW-1185">Reference proteome</keyword>
<feature type="region of interest" description="Disordered" evidence="3">
    <location>
        <begin position="207"/>
        <end position="234"/>
    </location>
</feature>
<dbReference type="SUPFAM" id="SSF116734">
    <property type="entry name" value="DNA methylase specificity domain"/>
    <property type="match status" value="2"/>
</dbReference>
<dbReference type="InterPro" id="IPR052021">
    <property type="entry name" value="Type-I_RS_S_subunit"/>
</dbReference>
<proteinExistence type="predicted"/>
<dbReference type="CDD" id="cd16961">
    <property type="entry name" value="RMtype1_S_TRD-CR_like"/>
    <property type="match status" value="1"/>
</dbReference>
<feature type="region of interest" description="Disordered" evidence="3">
    <location>
        <begin position="395"/>
        <end position="437"/>
    </location>
</feature>
<keyword evidence="2" id="KW-0238">DNA-binding</keyword>
<comment type="caution">
    <text evidence="4">The sequence shown here is derived from an EMBL/GenBank/DDBJ whole genome shotgun (WGS) entry which is preliminary data.</text>
</comment>
<dbReference type="RefSeq" id="WP_260216705.1">
    <property type="nucleotide sequence ID" value="NZ_JAJAGO010000003.1"/>
</dbReference>
<evidence type="ECO:0008006" key="6">
    <source>
        <dbReference type="Google" id="ProtNLM"/>
    </source>
</evidence>
<accession>A0ABT2JR13</accession>
<sequence>MEGEADRLESSTAAWRTTSIEIEGDQKIRTTSGFLDDKSADKTPGVVGSTFVRDGRILAIPANECRTGESPPSRATLREGDLAVVLVRRVGESALVTPEHAGYTATRPIGIIRAEPLIVRWLHIWLQTPTAKARIEEDVTAHVEPTVSLDTLRQMLFPLPPPDVISAYHRAFSLIEEMISLYRETARKSVELADALHDDWASSHGPWETRSLGKVAKPKTGKGSERSLPSPLLEPSADVIAPKDLYDLPVPHVPRFRLSGPAGAGELHPPGTIMLSTRSDGTHTAVLSRPATPLRSVVAIRPAEDEDRWWLLHELRSRSGDIAELAQGQNSREISALALRRLKITWPDRFSRAEFHRAAEPLHEAAQLLVSKIATLHDLQNSFLRDISAKAGILREPTTKSAEQRTAAPHPAEIPAPRVSRTGHESGWPPEYRRAHE</sequence>
<evidence type="ECO:0000313" key="4">
    <source>
        <dbReference type="EMBL" id="MCT2589704.1"/>
    </source>
</evidence>
<dbReference type="EMBL" id="JAJAGO010000003">
    <property type="protein sequence ID" value="MCT2589704.1"/>
    <property type="molecule type" value="Genomic_DNA"/>
</dbReference>
<organism evidence="4 5">
    <name type="scientific">Streptomyces gossypii</name>
    <dbReference type="NCBI Taxonomy" id="2883101"/>
    <lineage>
        <taxon>Bacteria</taxon>
        <taxon>Bacillati</taxon>
        <taxon>Actinomycetota</taxon>
        <taxon>Actinomycetes</taxon>
        <taxon>Kitasatosporales</taxon>
        <taxon>Streptomycetaceae</taxon>
        <taxon>Streptomyces</taxon>
    </lineage>
</organism>
<dbReference type="Gene3D" id="3.90.220.20">
    <property type="entry name" value="DNA methylase specificity domains"/>
    <property type="match status" value="2"/>
</dbReference>
<dbReference type="Proteomes" id="UP001156389">
    <property type="component" value="Unassembled WGS sequence"/>
</dbReference>
<keyword evidence="1" id="KW-0680">Restriction system</keyword>
<name>A0ABT2JR13_9ACTN</name>
<evidence type="ECO:0000313" key="5">
    <source>
        <dbReference type="Proteomes" id="UP001156389"/>
    </source>
</evidence>
<reference evidence="4 5" key="1">
    <citation type="submission" date="2021-10" db="EMBL/GenBank/DDBJ databases">
        <title>Streptomyces gossypii sp. nov., isolated from soil collected from cotton field.</title>
        <authorList>
            <person name="Ge X."/>
            <person name="Chen X."/>
            <person name="Liu W."/>
        </authorList>
    </citation>
    <scope>NUCLEOTIDE SEQUENCE [LARGE SCALE GENOMIC DNA]</scope>
    <source>
        <strain evidence="4 5">N2-109</strain>
    </source>
</reference>
<protein>
    <recommendedName>
        <fullName evidence="6">Type I restriction modification DNA specificity domain-containing protein</fullName>
    </recommendedName>
</protein>
<evidence type="ECO:0000256" key="2">
    <source>
        <dbReference type="ARBA" id="ARBA00023125"/>
    </source>
</evidence>
<gene>
    <name evidence="4" type="ORF">LHJ74_07180</name>
</gene>